<reference evidence="5 6" key="1">
    <citation type="submission" date="2021-02" db="EMBL/GenBank/DDBJ databases">
        <title>De Novo genome assembly of isolated myxobacteria.</title>
        <authorList>
            <person name="Stevens D.C."/>
        </authorList>
    </citation>
    <scope>NUCLEOTIDE SEQUENCE [LARGE SCALE GENOMIC DNA]</scope>
    <source>
        <strain evidence="6">SCPEA02</strain>
    </source>
</reference>
<dbReference type="PANTHER" id="PTHR33164:SF64">
    <property type="entry name" value="TRANSCRIPTIONAL REGULATOR SLYA"/>
    <property type="match status" value="1"/>
</dbReference>
<dbReference type="InterPro" id="IPR011991">
    <property type="entry name" value="ArsR-like_HTH"/>
</dbReference>
<feature type="domain" description="HTH marR-type" evidence="4">
    <location>
        <begin position="36"/>
        <end position="89"/>
    </location>
</feature>
<evidence type="ECO:0000256" key="2">
    <source>
        <dbReference type="ARBA" id="ARBA00023125"/>
    </source>
</evidence>
<dbReference type="InterPro" id="IPR036388">
    <property type="entry name" value="WH-like_DNA-bd_sf"/>
</dbReference>
<keyword evidence="1" id="KW-0805">Transcription regulation</keyword>
<dbReference type="CDD" id="cd00090">
    <property type="entry name" value="HTH_ARSR"/>
    <property type="match status" value="1"/>
</dbReference>
<evidence type="ECO:0000313" key="5">
    <source>
        <dbReference type="EMBL" id="QSQ21683.1"/>
    </source>
</evidence>
<dbReference type="InterPro" id="IPR036390">
    <property type="entry name" value="WH_DNA-bd_sf"/>
</dbReference>
<keyword evidence="3" id="KW-0804">Transcription</keyword>
<sequence>MSTGPRTLGTLLRTLIEQLDGAVEQAYQSAGLDYRPRYTPIIRTLMAQGPVSIRAIAQQAKVSHSAVSQTVSQMVNAGLVELQPGADARERIVALTPRARTMLPALERQWAATNAAAEQLDKELSAPLSRVLAEALQALEREPFDARLEKAAAKLKPPPRKGKSRE</sequence>
<evidence type="ECO:0000313" key="6">
    <source>
        <dbReference type="Proteomes" id="UP000662747"/>
    </source>
</evidence>
<proteinExistence type="predicted"/>
<evidence type="ECO:0000256" key="1">
    <source>
        <dbReference type="ARBA" id="ARBA00023015"/>
    </source>
</evidence>
<dbReference type="Proteomes" id="UP000662747">
    <property type="component" value="Chromosome"/>
</dbReference>
<accession>A0ABX7P035</accession>
<protein>
    <submittedName>
        <fullName evidence="5">Winged helix-turn-helix transcriptional regulator</fullName>
    </submittedName>
</protein>
<organism evidence="5 6">
    <name type="scientific">Pyxidicoccus parkwayensis</name>
    <dbReference type="NCBI Taxonomy" id="2813578"/>
    <lineage>
        <taxon>Bacteria</taxon>
        <taxon>Pseudomonadati</taxon>
        <taxon>Myxococcota</taxon>
        <taxon>Myxococcia</taxon>
        <taxon>Myxococcales</taxon>
        <taxon>Cystobacterineae</taxon>
        <taxon>Myxococcaceae</taxon>
        <taxon>Pyxidicoccus</taxon>
    </lineage>
</organism>
<evidence type="ECO:0000259" key="4">
    <source>
        <dbReference type="Pfam" id="PF12802"/>
    </source>
</evidence>
<dbReference type="PANTHER" id="PTHR33164">
    <property type="entry name" value="TRANSCRIPTIONAL REGULATOR, MARR FAMILY"/>
    <property type="match status" value="1"/>
</dbReference>
<evidence type="ECO:0000256" key="3">
    <source>
        <dbReference type="ARBA" id="ARBA00023163"/>
    </source>
</evidence>
<dbReference type="EMBL" id="CP071090">
    <property type="protein sequence ID" value="QSQ21683.1"/>
    <property type="molecule type" value="Genomic_DNA"/>
</dbReference>
<dbReference type="InterPro" id="IPR000835">
    <property type="entry name" value="HTH_MarR-typ"/>
</dbReference>
<dbReference type="RefSeq" id="WP_206723260.1">
    <property type="nucleotide sequence ID" value="NZ_CP071090.1"/>
</dbReference>
<dbReference type="Gene3D" id="1.10.10.10">
    <property type="entry name" value="Winged helix-like DNA-binding domain superfamily/Winged helix DNA-binding domain"/>
    <property type="match status" value="1"/>
</dbReference>
<keyword evidence="2" id="KW-0238">DNA-binding</keyword>
<dbReference type="InterPro" id="IPR039422">
    <property type="entry name" value="MarR/SlyA-like"/>
</dbReference>
<dbReference type="Pfam" id="PF12802">
    <property type="entry name" value="MarR_2"/>
    <property type="match status" value="1"/>
</dbReference>
<name>A0ABX7P035_9BACT</name>
<dbReference type="SUPFAM" id="SSF46785">
    <property type="entry name" value="Winged helix' DNA-binding domain"/>
    <property type="match status" value="1"/>
</dbReference>
<gene>
    <name evidence="5" type="ORF">JY651_42080</name>
</gene>
<keyword evidence="6" id="KW-1185">Reference proteome</keyword>